<gene>
    <name evidence="3" type="ORF">CK203_041402</name>
</gene>
<evidence type="ECO:0000256" key="1">
    <source>
        <dbReference type="SAM" id="MobiDB-lite"/>
    </source>
</evidence>
<sequence length="205" mass="23110">MNWLTTVTAEAMSGQVISYMRGPLLFIFNFHPTNSYEGYYVGVEEAGEYQVRDVWRYSDEKGHLQRLSGHTQKWLQRMDIGLEFVVSWKMGQSCNLRMQRKSPRLDSRRKSYREDDGHERNGVYNSISAFKGCFFVGSARRAEWFQEQGRLLVKGRPVLLGDVEIHSEEVGEGNEGGKGIIEAGGLDEGETVGGDASKCRATSVA</sequence>
<proteinExistence type="predicted"/>
<dbReference type="SUPFAM" id="SSF51011">
    <property type="entry name" value="Glycosyl hydrolase domain"/>
    <property type="match status" value="1"/>
</dbReference>
<dbReference type="AlphaFoldDB" id="A0A438H5S2"/>
<accession>A0A438H5S2</accession>
<dbReference type="EMBL" id="QGNW01000273">
    <property type="protein sequence ID" value="RVW79926.1"/>
    <property type="molecule type" value="Genomic_DNA"/>
</dbReference>
<evidence type="ECO:0000313" key="4">
    <source>
        <dbReference type="Proteomes" id="UP000288805"/>
    </source>
</evidence>
<dbReference type="Gene3D" id="2.60.40.1180">
    <property type="entry name" value="Golgi alpha-mannosidase II"/>
    <property type="match status" value="1"/>
</dbReference>
<evidence type="ECO:0000313" key="3">
    <source>
        <dbReference type="EMBL" id="RVW79926.1"/>
    </source>
</evidence>
<comment type="caution">
    <text evidence="3">The sequence shown here is derived from an EMBL/GenBank/DDBJ whole genome shotgun (WGS) entry which is preliminary data.</text>
</comment>
<organism evidence="3 4">
    <name type="scientific">Vitis vinifera</name>
    <name type="common">Grape</name>
    <dbReference type="NCBI Taxonomy" id="29760"/>
    <lineage>
        <taxon>Eukaryota</taxon>
        <taxon>Viridiplantae</taxon>
        <taxon>Streptophyta</taxon>
        <taxon>Embryophyta</taxon>
        <taxon>Tracheophyta</taxon>
        <taxon>Spermatophyta</taxon>
        <taxon>Magnoliopsida</taxon>
        <taxon>eudicotyledons</taxon>
        <taxon>Gunneridae</taxon>
        <taxon>Pentapetalae</taxon>
        <taxon>rosids</taxon>
        <taxon>Vitales</taxon>
        <taxon>Vitaceae</taxon>
        <taxon>Viteae</taxon>
        <taxon>Vitis</taxon>
    </lineage>
</organism>
<dbReference type="Pfam" id="PF02806">
    <property type="entry name" value="Alpha-amylase_C"/>
    <property type="match status" value="1"/>
</dbReference>
<dbReference type="GO" id="GO:0005975">
    <property type="term" value="P:carbohydrate metabolic process"/>
    <property type="evidence" value="ECO:0007669"/>
    <property type="project" value="InterPro"/>
</dbReference>
<dbReference type="InterPro" id="IPR013780">
    <property type="entry name" value="Glyco_hydro_b"/>
</dbReference>
<feature type="region of interest" description="Disordered" evidence="1">
    <location>
        <begin position="170"/>
        <end position="205"/>
    </location>
</feature>
<dbReference type="GO" id="GO:0003824">
    <property type="term" value="F:catalytic activity"/>
    <property type="evidence" value="ECO:0007669"/>
    <property type="project" value="InterPro"/>
</dbReference>
<dbReference type="InterPro" id="IPR006048">
    <property type="entry name" value="A-amylase/branching_C"/>
</dbReference>
<name>A0A438H5S2_VITVI</name>
<feature type="domain" description="Alpha-amylase/branching enzyme C-terminal all beta" evidence="2">
    <location>
        <begin position="14"/>
        <end position="60"/>
    </location>
</feature>
<protein>
    <recommendedName>
        <fullName evidence="2">Alpha-amylase/branching enzyme C-terminal all beta domain-containing protein</fullName>
    </recommendedName>
</protein>
<dbReference type="Proteomes" id="UP000288805">
    <property type="component" value="Unassembled WGS sequence"/>
</dbReference>
<dbReference type="GO" id="GO:0043169">
    <property type="term" value="F:cation binding"/>
    <property type="evidence" value="ECO:0007669"/>
    <property type="project" value="InterPro"/>
</dbReference>
<evidence type="ECO:0000259" key="2">
    <source>
        <dbReference type="Pfam" id="PF02806"/>
    </source>
</evidence>
<reference evidence="3 4" key="1">
    <citation type="journal article" date="2018" name="PLoS Genet.">
        <title>Population sequencing reveals clonal diversity and ancestral inbreeding in the grapevine cultivar Chardonnay.</title>
        <authorList>
            <person name="Roach M.J."/>
            <person name="Johnson D.L."/>
            <person name="Bohlmann J."/>
            <person name="van Vuuren H.J."/>
            <person name="Jones S.J."/>
            <person name="Pretorius I.S."/>
            <person name="Schmidt S.A."/>
            <person name="Borneman A.R."/>
        </authorList>
    </citation>
    <scope>NUCLEOTIDE SEQUENCE [LARGE SCALE GENOMIC DNA]</scope>
    <source>
        <strain evidence="4">cv. Chardonnay</strain>
        <tissue evidence="3">Leaf</tissue>
    </source>
</reference>